<organism evidence="2 3">
    <name type="scientific">Oryza sativa subsp. japonica</name>
    <name type="common">Rice</name>
    <dbReference type="NCBI Taxonomy" id="39947"/>
    <lineage>
        <taxon>Eukaryota</taxon>
        <taxon>Viridiplantae</taxon>
        <taxon>Streptophyta</taxon>
        <taxon>Embryophyta</taxon>
        <taxon>Tracheophyta</taxon>
        <taxon>Spermatophyta</taxon>
        <taxon>Magnoliopsida</taxon>
        <taxon>Liliopsida</taxon>
        <taxon>Poales</taxon>
        <taxon>Poaceae</taxon>
        <taxon>BOP clade</taxon>
        <taxon>Oryzoideae</taxon>
        <taxon>Oryzeae</taxon>
        <taxon>Oryzinae</taxon>
        <taxon>Oryza</taxon>
        <taxon>Oryza sativa</taxon>
    </lineage>
</organism>
<feature type="compositionally biased region" description="Pro residues" evidence="1">
    <location>
        <begin position="165"/>
        <end position="188"/>
    </location>
</feature>
<evidence type="ECO:0000256" key="1">
    <source>
        <dbReference type="SAM" id="MobiDB-lite"/>
    </source>
</evidence>
<reference evidence="2 3" key="1">
    <citation type="journal article" date="2005" name="Nature">
        <title>The map-based sequence of the rice genome.</title>
        <authorList>
            <consortium name="International rice genome sequencing project (IRGSP)"/>
            <person name="Matsumoto T."/>
            <person name="Wu J."/>
            <person name="Kanamori H."/>
            <person name="Katayose Y."/>
            <person name="Fujisawa M."/>
            <person name="Namiki N."/>
            <person name="Mizuno H."/>
            <person name="Yamamoto K."/>
            <person name="Antonio B.A."/>
            <person name="Baba T."/>
            <person name="Sakata K."/>
            <person name="Nagamura Y."/>
            <person name="Aoki H."/>
            <person name="Arikawa K."/>
            <person name="Arita K."/>
            <person name="Bito T."/>
            <person name="Chiden Y."/>
            <person name="Fujitsuka N."/>
            <person name="Fukunaka R."/>
            <person name="Hamada M."/>
            <person name="Harada C."/>
            <person name="Hayashi A."/>
            <person name="Hijishita S."/>
            <person name="Honda M."/>
            <person name="Hosokawa S."/>
            <person name="Ichikawa Y."/>
            <person name="Idonuma A."/>
            <person name="Iijima M."/>
            <person name="Ikeda M."/>
            <person name="Ikeno M."/>
            <person name="Ito K."/>
            <person name="Ito S."/>
            <person name="Ito T."/>
            <person name="Ito Y."/>
            <person name="Ito Y."/>
            <person name="Iwabuchi A."/>
            <person name="Kamiya K."/>
            <person name="Karasawa W."/>
            <person name="Kurita K."/>
            <person name="Katagiri S."/>
            <person name="Kikuta A."/>
            <person name="Kobayashi H."/>
            <person name="Kobayashi N."/>
            <person name="Machita K."/>
            <person name="Maehara T."/>
            <person name="Masukawa M."/>
            <person name="Mizubayashi T."/>
            <person name="Mukai Y."/>
            <person name="Nagasaki H."/>
            <person name="Nagata Y."/>
            <person name="Naito S."/>
            <person name="Nakashima M."/>
            <person name="Nakama Y."/>
            <person name="Nakamichi Y."/>
            <person name="Nakamura M."/>
            <person name="Meguro A."/>
            <person name="Negishi M."/>
            <person name="Ohta I."/>
            <person name="Ohta T."/>
            <person name="Okamoto M."/>
            <person name="Ono N."/>
            <person name="Saji S."/>
            <person name="Sakaguchi M."/>
            <person name="Sakai K."/>
            <person name="Shibata M."/>
            <person name="Shimokawa T."/>
            <person name="Song J."/>
            <person name="Takazaki Y."/>
            <person name="Terasawa K."/>
            <person name="Tsugane M."/>
            <person name="Tsuji K."/>
            <person name="Ueda S."/>
            <person name="Waki K."/>
            <person name="Yamagata H."/>
            <person name="Yamamoto M."/>
            <person name="Yamamoto S."/>
            <person name="Yamane H."/>
            <person name="Yoshiki S."/>
            <person name="Yoshihara R."/>
            <person name="Yukawa K."/>
            <person name="Zhong H."/>
            <person name="Yano M."/>
            <person name="Yuan Q."/>
            <person name="Ouyang S."/>
            <person name="Liu J."/>
            <person name="Jones K.M."/>
            <person name="Gansberger K."/>
            <person name="Moffat K."/>
            <person name="Hill J."/>
            <person name="Bera J."/>
            <person name="Fadrosh D."/>
            <person name="Jin S."/>
            <person name="Johri S."/>
            <person name="Kim M."/>
            <person name="Overton L."/>
            <person name="Reardon M."/>
            <person name="Tsitrin T."/>
            <person name="Vuong H."/>
            <person name="Weaver B."/>
            <person name="Ciecko A."/>
            <person name="Tallon L."/>
            <person name="Jackson J."/>
            <person name="Pai G."/>
            <person name="Aken S.V."/>
            <person name="Utterback T."/>
            <person name="Reidmuller S."/>
            <person name="Feldblyum T."/>
            <person name="Hsiao J."/>
            <person name="Zismann V."/>
            <person name="Iobst S."/>
            <person name="de Vazeille A.R."/>
            <person name="Buell C.R."/>
            <person name="Ying K."/>
            <person name="Li Y."/>
            <person name="Lu T."/>
            <person name="Huang Y."/>
            <person name="Zhao Q."/>
            <person name="Feng Q."/>
            <person name="Zhang L."/>
            <person name="Zhu J."/>
            <person name="Weng Q."/>
            <person name="Mu J."/>
            <person name="Lu Y."/>
            <person name="Fan D."/>
            <person name="Liu Y."/>
            <person name="Guan J."/>
            <person name="Zhang Y."/>
            <person name="Yu S."/>
            <person name="Liu X."/>
            <person name="Zhang Y."/>
            <person name="Hong G."/>
            <person name="Han B."/>
            <person name="Choisne N."/>
            <person name="Demange N."/>
            <person name="Orjeda G."/>
            <person name="Samain S."/>
            <person name="Cattolico L."/>
            <person name="Pelletier E."/>
            <person name="Couloux A."/>
            <person name="Segurens B."/>
            <person name="Wincker P."/>
            <person name="D'Hont A."/>
            <person name="Scarpelli C."/>
            <person name="Weissenbach J."/>
            <person name="Salanoubat M."/>
            <person name="Quetier F."/>
            <person name="Yu Y."/>
            <person name="Kim H.R."/>
            <person name="Rambo T."/>
            <person name="Currie J."/>
            <person name="Collura K."/>
            <person name="Luo M."/>
            <person name="Yang T."/>
            <person name="Ammiraju J.S.S."/>
            <person name="Engler F."/>
            <person name="Soderlund C."/>
            <person name="Wing R.A."/>
            <person name="Palmer L.E."/>
            <person name="de la Bastide M."/>
            <person name="Spiegel L."/>
            <person name="Nascimento L."/>
            <person name="Zutavern T."/>
            <person name="O'Shaughnessy A."/>
            <person name="Dike S."/>
            <person name="Dedhia N."/>
            <person name="Preston R."/>
            <person name="Balija V."/>
            <person name="McCombie W.R."/>
            <person name="Chow T."/>
            <person name="Chen H."/>
            <person name="Chung M."/>
            <person name="Chen C."/>
            <person name="Shaw J."/>
            <person name="Wu H."/>
            <person name="Hsiao K."/>
            <person name="Chao Y."/>
            <person name="Chu M."/>
            <person name="Cheng C."/>
            <person name="Hour A."/>
            <person name="Lee P."/>
            <person name="Lin S."/>
            <person name="Lin Y."/>
            <person name="Liou J."/>
            <person name="Liu S."/>
            <person name="Hsing Y."/>
            <person name="Raghuvanshi S."/>
            <person name="Mohanty A."/>
            <person name="Bharti A.K."/>
            <person name="Gaur A."/>
            <person name="Gupta V."/>
            <person name="Kumar D."/>
            <person name="Ravi V."/>
            <person name="Vij S."/>
            <person name="Kapur A."/>
            <person name="Khurana P."/>
            <person name="Khurana P."/>
            <person name="Khurana J.P."/>
            <person name="Tyagi A.K."/>
            <person name="Gaikwad K."/>
            <person name="Singh A."/>
            <person name="Dalal V."/>
            <person name="Srivastava S."/>
            <person name="Dixit A."/>
            <person name="Pal A.K."/>
            <person name="Ghazi I.A."/>
            <person name="Yadav M."/>
            <person name="Pandit A."/>
            <person name="Bhargava A."/>
            <person name="Sureshbabu K."/>
            <person name="Batra K."/>
            <person name="Sharma T.R."/>
            <person name="Mohapatra T."/>
            <person name="Singh N.K."/>
            <person name="Messing J."/>
            <person name="Nelson A.B."/>
            <person name="Fuks G."/>
            <person name="Kavchok S."/>
            <person name="Keizer G."/>
            <person name="Linton E."/>
            <person name="Llaca V."/>
            <person name="Song R."/>
            <person name="Tanyolac B."/>
            <person name="Young S."/>
            <person name="Ho-Il K."/>
            <person name="Hahn J.H."/>
            <person name="Sangsakoo G."/>
            <person name="Vanavichit A."/>
            <person name="de Mattos Luiz.A.T."/>
            <person name="Zimmer P.D."/>
            <person name="Malone G."/>
            <person name="Dellagostin O."/>
            <person name="de Oliveira A.C."/>
            <person name="Bevan M."/>
            <person name="Bancroft I."/>
            <person name="Minx P."/>
            <person name="Cordum H."/>
            <person name="Wilson R."/>
            <person name="Cheng Z."/>
            <person name="Jin W."/>
            <person name="Jiang J."/>
            <person name="Leong S.A."/>
            <person name="Iwama H."/>
            <person name="Gojobori T."/>
            <person name="Itoh T."/>
            <person name="Niimura Y."/>
            <person name="Fujii Y."/>
            <person name="Habara T."/>
            <person name="Sakai H."/>
            <person name="Sato Y."/>
            <person name="Wilson G."/>
            <person name="Kumar K."/>
            <person name="McCouch S."/>
            <person name="Juretic N."/>
            <person name="Hoen D."/>
            <person name="Wright S."/>
            <person name="Bruskiewich R."/>
            <person name="Bureau T."/>
            <person name="Miyao A."/>
            <person name="Hirochika H."/>
            <person name="Nishikawa T."/>
            <person name="Kadowaki K."/>
            <person name="Sugiura M."/>
            <person name="Burr B."/>
            <person name="Sasaki T."/>
        </authorList>
    </citation>
    <scope>NUCLEOTIDE SEQUENCE [LARGE SCALE GENOMIC DNA]</scope>
    <source>
        <strain evidence="3">cv. Nipponbare</strain>
    </source>
</reference>
<accession>A0A0P0VGD9</accession>
<sequence length="234" mass="25862">MLHHHTSFADMWDPCTGVPRQLAFAHRRPRHTHRQLLTPRSPPPPLAAPLCAKPASSTGRASHANPASLHRPRLSRQADLHLRRPRLSRRAGLRCHRLHFFAPSQSPTPPPNDAVPARCSRLPCPRLVNRGRHASGDRRHAHHHHSRCCRIPSHLTVAILTSHPTPSPTPTSPPLPQSWPPSPLPPTPATASTNRHCVVTLHHRAASSRLDAMSSTAVASRHRSHLPRLPLATL</sequence>
<name>A0A0P0VGD9_ORYSJ</name>
<proteinExistence type="predicted"/>
<dbReference type="Gramene" id="Os02t0212975-00">
    <property type="protein sequence ID" value="Os02t0212975-00"/>
    <property type="gene ID" value="Os02g0212975"/>
</dbReference>
<feature type="region of interest" description="Disordered" evidence="1">
    <location>
        <begin position="28"/>
        <end position="85"/>
    </location>
</feature>
<dbReference type="EMBL" id="AP008208">
    <property type="protein sequence ID" value="BAH91584.1"/>
    <property type="molecule type" value="Genomic_DNA"/>
</dbReference>
<reference evidence="3" key="2">
    <citation type="journal article" date="2008" name="Nucleic Acids Res.">
        <title>The rice annotation project database (RAP-DB): 2008 update.</title>
        <authorList>
            <consortium name="The rice annotation project (RAP)"/>
        </authorList>
    </citation>
    <scope>GENOME REANNOTATION</scope>
    <source>
        <strain evidence="3">cv. Nipponbare</strain>
    </source>
</reference>
<evidence type="ECO:0000313" key="3">
    <source>
        <dbReference type="Proteomes" id="UP000000763"/>
    </source>
</evidence>
<dbReference type="Proteomes" id="UP000000763">
    <property type="component" value="Chromosome 2"/>
</dbReference>
<dbReference type="AlphaFoldDB" id="A0A0P0VGD9"/>
<feature type="compositionally biased region" description="Low complexity" evidence="1">
    <location>
        <begin position="48"/>
        <end position="57"/>
    </location>
</feature>
<dbReference type="KEGG" id="dosa:Os02g0212975"/>
<feature type="region of interest" description="Disordered" evidence="1">
    <location>
        <begin position="212"/>
        <end position="234"/>
    </location>
</feature>
<feature type="region of interest" description="Disordered" evidence="1">
    <location>
        <begin position="160"/>
        <end position="192"/>
    </location>
</feature>
<protein>
    <submittedName>
        <fullName evidence="2">Os02g0212975 protein</fullName>
    </submittedName>
</protein>
<evidence type="ECO:0000313" key="2">
    <source>
        <dbReference type="EMBL" id="BAH91584.1"/>
    </source>
</evidence>
<gene>
    <name evidence="2" type="ordered locus">Os02g0212975</name>
</gene>